<accession>A0A1M5TX45</accession>
<name>A0A1M5TX45_9GAMM</name>
<keyword evidence="2" id="KW-1185">Reference proteome</keyword>
<dbReference type="RefSeq" id="WP_067655869.1">
    <property type="nucleotide sequence ID" value="NZ_FQXG01000003.1"/>
</dbReference>
<dbReference type="AlphaFoldDB" id="A0A1M5TX45"/>
<proteinExistence type="predicted"/>
<gene>
    <name evidence="1" type="ORF">SAMN02745129_2315</name>
</gene>
<reference evidence="1 2" key="1">
    <citation type="submission" date="2016-11" db="EMBL/GenBank/DDBJ databases">
        <authorList>
            <person name="Jaros S."/>
            <person name="Januszkiewicz K."/>
            <person name="Wedrychowicz H."/>
        </authorList>
    </citation>
    <scope>NUCLEOTIDE SEQUENCE [LARGE SCALE GENOMIC DNA]</scope>
    <source>
        <strain evidence="1 2">DSM 16917</strain>
    </source>
</reference>
<dbReference type="EMBL" id="FQXG01000003">
    <property type="protein sequence ID" value="SHH55367.1"/>
    <property type="molecule type" value="Genomic_DNA"/>
</dbReference>
<organism evidence="1 2">
    <name type="scientific">Ferrimonas marina</name>
    <dbReference type="NCBI Taxonomy" id="299255"/>
    <lineage>
        <taxon>Bacteria</taxon>
        <taxon>Pseudomonadati</taxon>
        <taxon>Pseudomonadota</taxon>
        <taxon>Gammaproteobacteria</taxon>
        <taxon>Alteromonadales</taxon>
        <taxon>Ferrimonadaceae</taxon>
        <taxon>Ferrimonas</taxon>
    </lineage>
</organism>
<protein>
    <submittedName>
        <fullName evidence="1">Uncharacterized protein</fullName>
    </submittedName>
</protein>
<sequence>MKSSFQQCQERLAWSDDRLVNRAASSALYWVVEHDKPVAEQVMAQSRRYRVCHLAVERVLLPAVPKAKRRSPQRRLPGVSPTAWSVYRDRGQANIANLRKMLADQQHHRG</sequence>
<dbReference type="Proteomes" id="UP000184268">
    <property type="component" value="Unassembled WGS sequence"/>
</dbReference>
<evidence type="ECO:0000313" key="1">
    <source>
        <dbReference type="EMBL" id="SHH55367.1"/>
    </source>
</evidence>
<evidence type="ECO:0000313" key="2">
    <source>
        <dbReference type="Proteomes" id="UP000184268"/>
    </source>
</evidence>